<proteinExistence type="predicted"/>
<reference evidence="1" key="2">
    <citation type="journal article" date="2015" name="Data Brief">
        <title>Shoot transcriptome of the giant reed, Arundo donax.</title>
        <authorList>
            <person name="Barrero R.A."/>
            <person name="Guerrero F.D."/>
            <person name="Moolhuijzen P."/>
            <person name="Goolsby J.A."/>
            <person name="Tidwell J."/>
            <person name="Bellgard S.E."/>
            <person name="Bellgard M.I."/>
        </authorList>
    </citation>
    <scope>NUCLEOTIDE SEQUENCE</scope>
    <source>
        <tissue evidence="1">Shoot tissue taken approximately 20 cm above the soil surface</tissue>
    </source>
</reference>
<organism evidence="1">
    <name type="scientific">Arundo donax</name>
    <name type="common">Giant reed</name>
    <name type="synonym">Donax arundinaceus</name>
    <dbReference type="NCBI Taxonomy" id="35708"/>
    <lineage>
        <taxon>Eukaryota</taxon>
        <taxon>Viridiplantae</taxon>
        <taxon>Streptophyta</taxon>
        <taxon>Embryophyta</taxon>
        <taxon>Tracheophyta</taxon>
        <taxon>Spermatophyta</taxon>
        <taxon>Magnoliopsida</taxon>
        <taxon>Liliopsida</taxon>
        <taxon>Poales</taxon>
        <taxon>Poaceae</taxon>
        <taxon>PACMAD clade</taxon>
        <taxon>Arundinoideae</taxon>
        <taxon>Arundineae</taxon>
        <taxon>Arundo</taxon>
    </lineage>
</organism>
<evidence type="ECO:0000313" key="1">
    <source>
        <dbReference type="EMBL" id="JAE15882.1"/>
    </source>
</evidence>
<accession>A0A0A9FUE3</accession>
<dbReference type="EMBL" id="GBRH01182014">
    <property type="protein sequence ID" value="JAE15882.1"/>
    <property type="molecule type" value="Transcribed_RNA"/>
</dbReference>
<sequence length="12" mass="1408">MLPAWIGWYLSA</sequence>
<name>A0A0A9FUE3_ARUDO</name>
<protein>
    <submittedName>
        <fullName evidence="1">Uncharacterized protein</fullName>
    </submittedName>
</protein>
<reference evidence="1" key="1">
    <citation type="submission" date="2014-09" db="EMBL/GenBank/DDBJ databases">
        <authorList>
            <person name="Magalhaes I.L.F."/>
            <person name="Oliveira U."/>
            <person name="Santos F.R."/>
            <person name="Vidigal T.H.D.A."/>
            <person name="Brescovit A.D."/>
            <person name="Santos A.J."/>
        </authorList>
    </citation>
    <scope>NUCLEOTIDE SEQUENCE</scope>
    <source>
        <tissue evidence="1">Shoot tissue taken approximately 20 cm above the soil surface</tissue>
    </source>
</reference>